<name>A0A0N0NRY9_9EURO</name>
<dbReference type="RefSeq" id="XP_018005352.1">
    <property type="nucleotide sequence ID" value="XM_018143959.1"/>
</dbReference>
<dbReference type="GeneID" id="28735828"/>
<dbReference type="OrthoDB" id="411211at2759"/>
<dbReference type="Proteomes" id="UP000038010">
    <property type="component" value="Unassembled WGS sequence"/>
</dbReference>
<protein>
    <submittedName>
        <fullName evidence="3">Uncharacterized protein</fullName>
    </submittedName>
</protein>
<feature type="compositionally biased region" description="Low complexity" evidence="2">
    <location>
        <begin position="301"/>
        <end position="320"/>
    </location>
</feature>
<dbReference type="Pfam" id="PF03676">
    <property type="entry name" value="PHAF1"/>
    <property type="match status" value="2"/>
</dbReference>
<dbReference type="EMBL" id="LFJN01000001">
    <property type="protein sequence ID" value="KPI45389.1"/>
    <property type="molecule type" value="Genomic_DNA"/>
</dbReference>
<reference evidence="3 4" key="1">
    <citation type="submission" date="2015-06" db="EMBL/GenBank/DDBJ databases">
        <title>Draft genome of the ant-associated black yeast Phialophora attae CBS 131958.</title>
        <authorList>
            <person name="Moreno L.F."/>
            <person name="Stielow B.J."/>
            <person name="de Hoog S."/>
            <person name="Vicente V.A."/>
            <person name="Weiss V.A."/>
            <person name="de Vries M."/>
            <person name="Cruz L.M."/>
            <person name="Souza E.M."/>
        </authorList>
    </citation>
    <scope>NUCLEOTIDE SEQUENCE [LARGE SCALE GENOMIC DNA]</scope>
    <source>
        <strain evidence="3 4">CBS 131958</strain>
    </source>
</reference>
<organism evidence="3 4">
    <name type="scientific">Cyphellophora attinorum</name>
    <dbReference type="NCBI Taxonomy" id="1664694"/>
    <lineage>
        <taxon>Eukaryota</taxon>
        <taxon>Fungi</taxon>
        <taxon>Dikarya</taxon>
        <taxon>Ascomycota</taxon>
        <taxon>Pezizomycotina</taxon>
        <taxon>Eurotiomycetes</taxon>
        <taxon>Chaetothyriomycetidae</taxon>
        <taxon>Chaetothyriales</taxon>
        <taxon>Cyphellophoraceae</taxon>
        <taxon>Cyphellophora</taxon>
    </lineage>
</organism>
<dbReference type="AlphaFoldDB" id="A0A0N0NRY9"/>
<comment type="similarity">
    <text evidence="1">Belongs to the PHAF1 family.</text>
</comment>
<dbReference type="PANTHER" id="PTHR13465:SF2">
    <property type="entry name" value="PHAGOSOME ASSEMBLY FACTOR 1"/>
    <property type="match status" value="1"/>
</dbReference>
<comment type="caution">
    <text evidence="3">The sequence shown here is derived from an EMBL/GenBank/DDBJ whole genome shotgun (WGS) entry which is preliminary data.</text>
</comment>
<evidence type="ECO:0000313" key="4">
    <source>
        <dbReference type="Proteomes" id="UP000038010"/>
    </source>
</evidence>
<sequence length="503" mass="55661">MAAAVPIVPGRGLGWMTLGLSLHTVISKIKSHPQDYPNIDLSHSSSHPTTQPIILTLPANGLRLRFDGPDQRLRLVEVLDFSKNSLAYKNTDLVKHARPMEDGQAPDPAQARPSFRHIYNRLFGPAYKGEYTPPETGHRRGTYTLSYPGLAFLFPIDHKSWSDKADFVSMLSSSATGPATSMAIFEGSSWPEARSSLFGASTSLVEASQIIDSSTETSPPEISIVHLRGGGQLEFLRLNGHVTTVQLNETTPQDLVAEFGPPDAIYRKDDSRISIHATAQPHSGRRRSSNISPNLEPIDNASRSSVRSYSGDSDASSISGIRRDEDDAQPAWTAECFYNYFHHASMRSFLIPRRITMDSSSLVVTKIILHGNIPSSYNFNRHRRLRWAIRLPNPNSQPQDPTSETPFSDISSTLRRVWHSTYGSAEEEAQQQRGMVLNRGWGDSSPDSSIEILGGFEEEGKEQTSAGQPRDQEMVSDTTELFGFPGMLFEVLKNDAVSCLTLY</sequence>
<dbReference type="VEuPathDB" id="FungiDB:AB675_386"/>
<keyword evidence="4" id="KW-1185">Reference proteome</keyword>
<evidence type="ECO:0000256" key="2">
    <source>
        <dbReference type="SAM" id="MobiDB-lite"/>
    </source>
</evidence>
<proteinExistence type="inferred from homology"/>
<dbReference type="STRING" id="1664694.A0A0N0NRY9"/>
<evidence type="ECO:0000313" key="3">
    <source>
        <dbReference type="EMBL" id="KPI45389.1"/>
    </source>
</evidence>
<feature type="region of interest" description="Disordered" evidence="2">
    <location>
        <begin position="277"/>
        <end position="325"/>
    </location>
</feature>
<dbReference type="InterPro" id="IPR005373">
    <property type="entry name" value="PHAF1"/>
</dbReference>
<dbReference type="GO" id="GO:0005802">
    <property type="term" value="C:trans-Golgi network"/>
    <property type="evidence" value="ECO:0007669"/>
    <property type="project" value="TreeGrafter"/>
</dbReference>
<dbReference type="InterPro" id="IPR039156">
    <property type="entry name" value="PHAF1/BROMI"/>
</dbReference>
<accession>A0A0N0NRY9</accession>
<dbReference type="PANTHER" id="PTHR13465">
    <property type="entry name" value="UPF0183 PROTEIN"/>
    <property type="match status" value="1"/>
</dbReference>
<evidence type="ECO:0000256" key="1">
    <source>
        <dbReference type="ARBA" id="ARBA00024339"/>
    </source>
</evidence>
<dbReference type="GO" id="GO:0043001">
    <property type="term" value="P:Golgi to plasma membrane protein transport"/>
    <property type="evidence" value="ECO:0007669"/>
    <property type="project" value="TreeGrafter"/>
</dbReference>
<gene>
    <name evidence="3" type="ORF">AB675_386</name>
</gene>